<dbReference type="GeneID" id="70248684"/>
<feature type="transmembrane region" description="Helical" evidence="8">
    <location>
        <begin position="398"/>
        <end position="419"/>
    </location>
</feature>
<evidence type="ECO:0000256" key="7">
    <source>
        <dbReference type="SAM" id="MobiDB-lite"/>
    </source>
</evidence>
<feature type="transmembrane region" description="Helical" evidence="8">
    <location>
        <begin position="332"/>
        <end position="359"/>
    </location>
</feature>
<proteinExistence type="inferred from homology"/>
<dbReference type="RefSeq" id="XP_046070140.1">
    <property type="nucleotide sequence ID" value="XM_046218397.1"/>
</dbReference>
<dbReference type="AlphaFoldDB" id="A0AAD4KKN3"/>
<evidence type="ECO:0000256" key="8">
    <source>
        <dbReference type="SAM" id="Phobius"/>
    </source>
</evidence>
<evidence type="ECO:0000313" key="11">
    <source>
        <dbReference type="Proteomes" id="UP001201262"/>
    </source>
</evidence>
<dbReference type="PROSITE" id="PS50850">
    <property type="entry name" value="MFS"/>
    <property type="match status" value="1"/>
</dbReference>
<feature type="transmembrane region" description="Helical" evidence="8">
    <location>
        <begin position="132"/>
        <end position="152"/>
    </location>
</feature>
<keyword evidence="4 8" id="KW-0812">Transmembrane</keyword>
<reference evidence="10" key="1">
    <citation type="submission" date="2021-12" db="EMBL/GenBank/DDBJ databases">
        <title>Convergent genome expansion in fungi linked to evolution of root-endophyte symbiosis.</title>
        <authorList>
            <consortium name="DOE Joint Genome Institute"/>
            <person name="Ke Y.-H."/>
            <person name="Bonito G."/>
            <person name="Liao H.-L."/>
            <person name="Looney B."/>
            <person name="Rojas-Flechas A."/>
            <person name="Nash J."/>
            <person name="Hameed K."/>
            <person name="Schadt C."/>
            <person name="Martin F."/>
            <person name="Crous P.W."/>
            <person name="Miettinen O."/>
            <person name="Magnuson J.K."/>
            <person name="Labbe J."/>
            <person name="Jacobson D."/>
            <person name="Doktycz M.J."/>
            <person name="Veneault-Fourrey C."/>
            <person name="Kuo A."/>
            <person name="Mondo S."/>
            <person name="Calhoun S."/>
            <person name="Riley R."/>
            <person name="Ohm R."/>
            <person name="LaButti K."/>
            <person name="Andreopoulos B."/>
            <person name="Pangilinan J."/>
            <person name="Nolan M."/>
            <person name="Tritt A."/>
            <person name="Clum A."/>
            <person name="Lipzen A."/>
            <person name="Daum C."/>
            <person name="Barry K."/>
            <person name="Grigoriev I.V."/>
            <person name="Vilgalys R."/>
        </authorList>
    </citation>
    <scope>NUCLEOTIDE SEQUENCE</scope>
    <source>
        <strain evidence="10">PMI_201</strain>
    </source>
</reference>
<keyword evidence="5 8" id="KW-1133">Transmembrane helix</keyword>
<feature type="domain" description="Major facilitator superfamily (MFS) profile" evidence="9">
    <location>
        <begin position="43"/>
        <end position="424"/>
    </location>
</feature>
<dbReference type="GO" id="GO:0016020">
    <property type="term" value="C:membrane"/>
    <property type="evidence" value="ECO:0007669"/>
    <property type="project" value="UniProtKB-SubCell"/>
</dbReference>
<evidence type="ECO:0000313" key="10">
    <source>
        <dbReference type="EMBL" id="KAH8694998.1"/>
    </source>
</evidence>
<keyword evidence="11" id="KW-1185">Reference proteome</keyword>
<feature type="transmembrane region" description="Helical" evidence="8">
    <location>
        <begin position="81"/>
        <end position="103"/>
    </location>
</feature>
<keyword evidence="3" id="KW-0813">Transport</keyword>
<feature type="transmembrane region" description="Helical" evidence="8">
    <location>
        <begin position="371"/>
        <end position="392"/>
    </location>
</feature>
<comment type="similarity">
    <text evidence="2">Belongs to the major facilitator superfamily. Monocarboxylate porter (TC 2.A.1.13) family.</text>
</comment>
<feature type="transmembrane region" description="Helical" evidence="8">
    <location>
        <begin position="278"/>
        <end position="300"/>
    </location>
</feature>
<feature type="transmembrane region" description="Helical" evidence="8">
    <location>
        <begin position="307"/>
        <end position="326"/>
    </location>
</feature>
<evidence type="ECO:0000256" key="5">
    <source>
        <dbReference type="ARBA" id="ARBA00022989"/>
    </source>
</evidence>
<dbReference type="InterPro" id="IPR036259">
    <property type="entry name" value="MFS_trans_sf"/>
</dbReference>
<evidence type="ECO:0000256" key="3">
    <source>
        <dbReference type="ARBA" id="ARBA00022448"/>
    </source>
</evidence>
<feature type="region of interest" description="Disordered" evidence="7">
    <location>
        <begin position="1"/>
        <end position="29"/>
    </location>
</feature>
<organism evidence="10 11">
    <name type="scientific">Talaromyces proteolyticus</name>
    <dbReference type="NCBI Taxonomy" id="1131652"/>
    <lineage>
        <taxon>Eukaryota</taxon>
        <taxon>Fungi</taxon>
        <taxon>Dikarya</taxon>
        <taxon>Ascomycota</taxon>
        <taxon>Pezizomycotina</taxon>
        <taxon>Eurotiomycetes</taxon>
        <taxon>Eurotiomycetidae</taxon>
        <taxon>Eurotiales</taxon>
        <taxon>Trichocomaceae</taxon>
        <taxon>Talaromyces</taxon>
        <taxon>Talaromyces sect. Bacilispori</taxon>
    </lineage>
</organism>
<feature type="compositionally biased region" description="Basic and acidic residues" evidence="7">
    <location>
        <begin position="9"/>
        <end position="21"/>
    </location>
</feature>
<evidence type="ECO:0000256" key="4">
    <source>
        <dbReference type="ARBA" id="ARBA00022692"/>
    </source>
</evidence>
<sequence>MSNSSTEAPDIHGQEADKDGTPPDLPAHNLHAFPEGGTDAWLTVAGASASLFVSFGWINSIGLFQEFFQDDLLPEYTPSEIAWIPSLMLLFMFIGGIFIGKVFDDDGPRYLLAFGTFLHVLGLMLTSVSSQYVQIILCQGVVSALGSSMIMFPAVSCVQTWFREKRGQAMGPVMGSSSLGGIIFPCMVTSLLPQVGFGWTYRICAFLILALCVFANFTIKSRLPPNPTKFQIINYLRPFKEPTFVFVSLGIFFFWWGMFIPMNFIVEAALQRGISVHLSRYLVAILNTTGVLGRAVPVALGDKLGHFNVTIIMAIFTTVLVLALLMPTTGQASILAFTALFGVGSGGVIGLAPVICAHVSPIREIGARIGTAYFFASFAALTGSPIGGQIVVDRKGKYFDTFLFAGVCCAIGTVSFIIARTTHAGFKLGKV</sequence>
<evidence type="ECO:0000256" key="1">
    <source>
        <dbReference type="ARBA" id="ARBA00004141"/>
    </source>
</evidence>
<accession>A0AAD4KKN3</accession>
<feature type="transmembrane region" description="Helical" evidence="8">
    <location>
        <begin position="110"/>
        <end position="126"/>
    </location>
</feature>
<keyword evidence="6 8" id="KW-0472">Membrane</keyword>
<dbReference type="Proteomes" id="UP001201262">
    <property type="component" value="Unassembled WGS sequence"/>
</dbReference>
<evidence type="ECO:0000256" key="6">
    <source>
        <dbReference type="ARBA" id="ARBA00023136"/>
    </source>
</evidence>
<dbReference type="EMBL" id="JAJTJA010000008">
    <property type="protein sequence ID" value="KAH8694998.1"/>
    <property type="molecule type" value="Genomic_DNA"/>
</dbReference>
<evidence type="ECO:0000256" key="2">
    <source>
        <dbReference type="ARBA" id="ARBA00006727"/>
    </source>
</evidence>
<dbReference type="PANTHER" id="PTHR11360:SF224">
    <property type="entry name" value="MAJOR FACILITATOR SUPERFAMILY (MFS) PROFILE DOMAIN-CONTAINING PROTEIN-RELATED"/>
    <property type="match status" value="1"/>
</dbReference>
<comment type="caution">
    <text evidence="10">The sequence shown here is derived from an EMBL/GenBank/DDBJ whole genome shotgun (WGS) entry which is preliminary data.</text>
</comment>
<dbReference type="PANTHER" id="PTHR11360">
    <property type="entry name" value="MONOCARBOXYLATE TRANSPORTER"/>
    <property type="match status" value="1"/>
</dbReference>
<feature type="transmembrane region" description="Helical" evidence="8">
    <location>
        <begin position="199"/>
        <end position="219"/>
    </location>
</feature>
<dbReference type="GO" id="GO:0022857">
    <property type="term" value="F:transmembrane transporter activity"/>
    <property type="evidence" value="ECO:0007669"/>
    <property type="project" value="InterPro"/>
</dbReference>
<dbReference type="Gene3D" id="1.20.1250.20">
    <property type="entry name" value="MFS general substrate transporter like domains"/>
    <property type="match status" value="2"/>
</dbReference>
<feature type="transmembrane region" description="Helical" evidence="8">
    <location>
        <begin position="244"/>
        <end position="266"/>
    </location>
</feature>
<protein>
    <submittedName>
        <fullName evidence="10">Major facilitator superfamily transporter</fullName>
    </submittedName>
</protein>
<dbReference type="InterPro" id="IPR050327">
    <property type="entry name" value="Proton-linked_MCT"/>
</dbReference>
<evidence type="ECO:0000259" key="9">
    <source>
        <dbReference type="PROSITE" id="PS50850"/>
    </source>
</evidence>
<dbReference type="InterPro" id="IPR020846">
    <property type="entry name" value="MFS_dom"/>
</dbReference>
<name>A0AAD4KKN3_9EURO</name>
<dbReference type="Pfam" id="PF07690">
    <property type="entry name" value="MFS_1"/>
    <property type="match status" value="1"/>
</dbReference>
<dbReference type="InterPro" id="IPR011701">
    <property type="entry name" value="MFS"/>
</dbReference>
<gene>
    <name evidence="10" type="ORF">BGW36DRAFT_398329</name>
</gene>
<comment type="subcellular location">
    <subcellularLocation>
        <location evidence="1">Membrane</location>
        <topology evidence="1">Multi-pass membrane protein</topology>
    </subcellularLocation>
</comment>
<dbReference type="SUPFAM" id="SSF103473">
    <property type="entry name" value="MFS general substrate transporter"/>
    <property type="match status" value="1"/>
</dbReference>
<feature type="transmembrane region" description="Helical" evidence="8">
    <location>
        <begin position="173"/>
        <end position="193"/>
    </location>
</feature>